<evidence type="ECO:0000313" key="3">
    <source>
        <dbReference type="Proteomes" id="UP000476064"/>
    </source>
</evidence>
<evidence type="ECO:0000313" key="2">
    <source>
        <dbReference type="EMBL" id="QHT62141.1"/>
    </source>
</evidence>
<feature type="region of interest" description="Disordered" evidence="1">
    <location>
        <begin position="111"/>
        <end position="153"/>
    </location>
</feature>
<reference evidence="2 3" key="1">
    <citation type="submission" date="2020-01" db="EMBL/GenBank/DDBJ databases">
        <title>Paenibacillus sp. nov., isolated from tomato rhizosphere.</title>
        <authorList>
            <person name="Weon H.-Y."/>
            <person name="Lee S.A."/>
        </authorList>
    </citation>
    <scope>NUCLEOTIDE SEQUENCE [LARGE SCALE GENOMIC DNA]</scope>
    <source>
        <strain evidence="2 3">12200R-189</strain>
    </source>
</reference>
<proteinExistence type="predicted"/>
<gene>
    <name evidence="2" type="ORF">GXP70_20595</name>
</gene>
<sequence>MYIEAAYAASNFLDNIKLPEWQLYRHSRRSAARKAARMAALSALPPVCGAKSCPNGSFIGTPAGLRREKLPEWQLYRHSRRSAARKAARMAALSALPPVCGMESRRNGNFVGEISSAAPQKNNGRMRDTAAQSASGLPRQAEPGRESMPSCQS</sequence>
<organism evidence="2 3">
    <name type="scientific">Paenibacillus lycopersici</name>
    <dbReference type="NCBI Taxonomy" id="2704462"/>
    <lineage>
        <taxon>Bacteria</taxon>
        <taxon>Bacillati</taxon>
        <taxon>Bacillota</taxon>
        <taxon>Bacilli</taxon>
        <taxon>Bacillales</taxon>
        <taxon>Paenibacillaceae</taxon>
        <taxon>Paenibacillus</taxon>
    </lineage>
</organism>
<dbReference type="AlphaFoldDB" id="A0A6C0G339"/>
<accession>A0A6C0G339</accession>
<evidence type="ECO:0000256" key="1">
    <source>
        <dbReference type="SAM" id="MobiDB-lite"/>
    </source>
</evidence>
<keyword evidence="3" id="KW-1185">Reference proteome</keyword>
<name>A0A6C0G339_9BACL</name>
<dbReference type="RefSeq" id="WP_162358575.1">
    <property type="nucleotide sequence ID" value="NZ_CP048209.1"/>
</dbReference>
<dbReference type="Proteomes" id="UP000476064">
    <property type="component" value="Chromosome"/>
</dbReference>
<protein>
    <submittedName>
        <fullName evidence="2">Uncharacterized protein</fullName>
    </submittedName>
</protein>
<dbReference type="KEGG" id="plyc:GXP70_20595"/>
<dbReference type="EMBL" id="CP048209">
    <property type="protein sequence ID" value="QHT62141.1"/>
    <property type="molecule type" value="Genomic_DNA"/>
</dbReference>